<dbReference type="InterPro" id="IPR001202">
    <property type="entry name" value="WW_dom"/>
</dbReference>
<feature type="signal peptide" evidence="2">
    <location>
        <begin position="1"/>
        <end position="18"/>
    </location>
</feature>
<dbReference type="Pfam" id="PF00397">
    <property type="entry name" value="WW"/>
    <property type="match status" value="1"/>
</dbReference>
<dbReference type="KEGG" id="ehx:EMIHUDRAFT_314614"/>
<dbReference type="EnsemblProtists" id="EOD30235">
    <property type="protein sequence ID" value="EOD30235"/>
    <property type="gene ID" value="EMIHUDRAFT_314614"/>
</dbReference>
<keyword evidence="5" id="KW-1185">Reference proteome</keyword>
<evidence type="ECO:0000313" key="4">
    <source>
        <dbReference type="EnsemblProtists" id="EOD30235"/>
    </source>
</evidence>
<dbReference type="RefSeq" id="XP_005782664.1">
    <property type="nucleotide sequence ID" value="XM_005782607.1"/>
</dbReference>
<reference evidence="5" key="1">
    <citation type="journal article" date="2013" name="Nature">
        <title>Pan genome of the phytoplankton Emiliania underpins its global distribution.</title>
        <authorList>
            <person name="Read B.A."/>
            <person name="Kegel J."/>
            <person name="Klute M.J."/>
            <person name="Kuo A."/>
            <person name="Lefebvre S.C."/>
            <person name="Maumus F."/>
            <person name="Mayer C."/>
            <person name="Miller J."/>
            <person name="Monier A."/>
            <person name="Salamov A."/>
            <person name="Young J."/>
            <person name="Aguilar M."/>
            <person name="Claverie J.M."/>
            <person name="Frickenhaus S."/>
            <person name="Gonzalez K."/>
            <person name="Herman E.K."/>
            <person name="Lin Y.C."/>
            <person name="Napier J."/>
            <person name="Ogata H."/>
            <person name="Sarno A.F."/>
            <person name="Shmutz J."/>
            <person name="Schroeder D."/>
            <person name="de Vargas C."/>
            <person name="Verret F."/>
            <person name="von Dassow P."/>
            <person name="Valentin K."/>
            <person name="Van de Peer Y."/>
            <person name="Wheeler G."/>
            <person name="Dacks J.B."/>
            <person name="Delwiche C.F."/>
            <person name="Dyhrman S.T."/>
            <person name="Glockner G."/>
            <person name="John U."/>
            <person name="Richards T."/>
            <person name="Worden A.Z."/>
            <person name="Zhang X."/>
            <person name="Grigoriev I.V."/>
            <person name="Allen A.E."/>
            <person name="Bidle K."/>
            <person name="Borodovsky M."/>
            <person name="Bowler C."/>
            <person name="Brownlee C."/>
            <person name="Cock J.M."/>
            <person name="Elias M."/>
            <person name="Gladyshev V.N."/>
            <person name="Groth M."/>
            <person name="Guda C."/>
            <person name="Hadaegh A."/>
            <person name="Iglesias-Rodriguez M.D."/>
            <person name="Jenkins J."/>
            <person name="Jones B.M."/>
            <person name="Lawson T."/>
            <person name="Leese F."/>
            <person name="Lindquist E."/>
            <person name="Lobanov A."/>
            <person name="Lomsadze A."/>
            <person name="Malik S.B."/>
            <person name="Marsh M.E."/>
            <person name="Mackinder L."/>
            <person name="Mock T."/>
            <person name="Mueller-Roeber B."/>
            <person name="Pagarete A."/>
            <person name="Parker M."/>
            <person name="Probert I."/>
            <person name="Quesneville H."/>
            <person name="Raines C."/>
            <person name="Rensing S.A."/>
            <person name="Riano-Pachon D.M."/>
            <person name="Richier S."/>
            <person name="Rokitta S."/>
            <person name="Shiraiwa Y."/>
            <person name="Soanes D.M."/>
            <person name="van der Giezen M."/>
            <person name="Wahlund T.M."/>
            <person name="Williams B."/>
            <person name="Wilson W."/>
            <person name="Wolfe G."/>
            <person name="Wurch L.L."/>
        </authorList>
    </citation>
    <scope>NUCLEOTIDE SEQUENCE</scope>
</reference>
<evidence type="ECO:0000313" key="5">
    <source>
        <dbReference type="Proteomes" id="UP000013827"/>
    </source>
</evidence>
<feature type="chain" id="PRO_5044285583" description="WW domain-containing protein" evidence="2">
    <location>
        <begin position="19"/>
        <end position="259"/>
    </location>
</feature>
<dbReference type="SUPFAM" id="SSF51045">
    <property type="entry name" value="WW domain"/>
    <property type="match status" value="1"/>
</dbReference>
<dbReference type="CDD" id="cd00201">
    <property type="entry name" value="WW"/>
    <property type="match status" value="1"/>
</dbReference>
<dbReference type="GeneID" id="17275508"/>
<organism evidence="4 5">
    <name type="scientific">Emiliania huxleyi (strain CCMP1516)</name>
    <dbReference type="NCBI Taxonomy" id="280463"/>
    <lineage>
        <taxon>Eukaryota</taxon>
        <taxon>Haptista</taxon>
        <taxon>Haptophyta</taxon>
        <taxon>Prymnesiophyceae</taxon>
        <taxon>Isochrysidales</taxon>
        <taxon>Noelaerhabdaceae</taxon>
        <taxon>Emiliania</taxon>
    </lineage>
</organism>
<reference evidence="4" key="2">
    <citation type="submission" date="2024-10" db="UniProtKB">
        <authorList>
            <consortium name="EnsemblProtists"/>
        </authorList>
    </citation>
    <scope>IDENTIFICATION</scope>
</reference>
<name>A0A0D3K3A0_EMIH1</name>
<dbReference type="PROSITE" id="PS50020">
    <property type="entry name" value="WW_DOMAIN_2"/>
    <property type="match status" value="1"/>
</dbReference>
<feature type="compositionally biased region" description="Polar residues" evidence="1">
    <location>
        <begin position="211"/>
        <end position="225"/>
    </location>
</feature>
<dbReference type="HOGENOM" id="CLU_1079386_0_0_1"/>
<keyword evidence="2" id="KW-0732">Signal</keyword>
<dbReference type="Gene3D" id="2.20.70.10">
    <property type="match status" value="1"/>
</dbReference>
<sequence length="259" mass="28469">MWLTLILPAAAHRTLVRAAAVLRPPSARAAHRTRNLVAQEGWITGVDQGGQAYYFNEQLGDFRYDPPPVVQQNYGGAVLCRLQGISGVHYWCKYALKNGDVQALSRFNMLNPKVTVSRVQCIVQCHDGVAQLTSCGKGPTLWRTGLADWVALESGDQVPLLDGDLVSLDCNDPEGAVFVCRDEAVMHQGGSHLPYPWQQLVDPQSGDAYYSNPNTGEAQWDPPTSQGGGYPQQVAYPQPDSYSQDDGGYPNQDNYQQWS</sequence>
<feature type="region of interest" description="Disordered" evidence="1">
    <location>
        <begin position="204"/>
        <end position="259"/>
    </location>
</feature>
<dbReference type="InterPro" id="IPR036020">
    <property type="entry name" value="WW_dom_sf"/>
</dbReference>
<dbReference type="Proteomes" id="UP000013827">
    <property type="component" value="Unassembled WGS sequence"/>
</dbReference>
<accession>A0A0D3K3A0</accession>
<dbReference type="PaxDb" id="2903-EOD30235"/>
<dbReference type="AlphaFoldDB" id="A0A0D3K3A0"/>
<protein>
    <recommendedName>
        <fullName evidence="3">WW domain-containing protein</fullName>
    </recommendedName>
</protein>
<dbReference type="SMART" id="SM00456">
    <property type="entry name" value="WW"/>
    <property type="match status" value="2"/>
</dbReference>
<evidence type="ECO:0000256" key="2">
    <source>
        <dbReference type="SAM" id="SignalP"/>
    </source>
</evidence>
<feature type="domain" description="WW" evidence="3">
    <location>
        <begin position="191"/>
        <end position="225"/>
    </location>
</feature>
<evidence type="ECO:0000259" key="3">
    <source>
        <dbReference type="PROSITE" id="PS50020"/>
    </source>
</evidence>
<proteinExistence type="predicted"/>
<evidence type="ECO:0000256" key="1">
    <source>
        <dbReference type="SAM" id="MobiDB-lite"/>
    </source>
</evidence>